<dbReference type="PRINTS" id="PR00178">
    <property type="entry name" value="FATTYACIDBP"/>
</dbReference>
<dbReference type="RefSeq" id="XP_003723457.1">
    <property type="nucleotide sequence ID" value="XM_003723409.3"/>
</dbReference>
<dbReference type="InterPro" id="IPR031259">
    <property type="entry name" value="ILBP"/>
</dbReference>
<dbReference type="FunCoup" id="A0A7M7GEC8">
    <property type="interactions" value="1182"/>
</dbReference>
<dbReference type="Proteomes" id="UP000007110">
    <property type="component" value="Unassembled WGS sequence"/>
</dbReference>
<accession>A0A7M7GEC8</accession>
<protein>
    <submittedName>
        <fullName evidence="2">Uncharacterized protein</fullName>
    </submittedName>
</protein>
<keyword evidence="3" id="KW-1185">Reference proteome</keyword>
<evidence type="ECO:0000256" key="1">
    <source>
        <dbReference type="ARBA" id="ARBA00008390"/>
    </source>
</evidence>
<evidence type="ECO:0000313" key="2">
    <source>
        <dbReference type="EnsemblMetazoa" id="XP_003723457"/>
    </source>
</evidence>
<dbReference type="InParanoid" id="A0A7M7GEC8"/>
<comment type="similarity">
    <text evidence="1">Belongs to the calycin superfamily. Fatty-acid binding protein (FABP) family.</text>
</comment>
<reference evidence="2" key="2">
    <citation type="submission" date="2021-01" db="UniProtKB">
        <authorList>
            <consortium name="EnsemblMetazoa"/>
        </authorList>
    </citation>
    <scope>IDENTIFICATION</scope>
</reference>
<organism evidence="2 3">
    <name type="scientific">Strongylocentrotus purpuratus</name>
    <name type="common">Purple sea urchin</name>
    <dbReference type="NCBI Taxonomy" id="7668"/>
    <lineage>
        <taxon>Eukaryota</taxon>
        <taxon>Metazoa</taxon>
        <taxon>Echinodermata</taxon>
        <taxon>Eleutherozoa</taxon>
        <taxon>Echinozoa</taxon>
        <taxon>Echinoidea</taxon>
        <taxon>Euechinoidea</taxon>
        <taxon>Echinacea</taxon>
        <taxon>Camarodonta</taxon>
        <taxon>Echinidea</taxon>
        <taxon>Strongylocentrotidae</taxon>
        <taxon>Strongylocentrotus</taxon>
    </lineage>
</organism>
<dbReference type="Gene3D" id="2.40.128.20">
    <property type="match status" value="1"/>
</dbReference>
<dbReference type="EnsemblMetazoa" id="XM_003723409">
    <property type="protein sequence ID" value="XP_003723457"/>
    <property type="gene ID" value="LOC100891274"/>
</dbReference>
<dbReference type="InterPro" id="IPR000463">
    <property type="entry name" value="Fatty_acid-bd"/>
</dbReference>
<dbReference type="SUPFAM" id="SSF50814">
    <property type="entry name" value="Lipocalins"/>
    <property type="match status" value="1"/>
</dbReference>
<name>A0A7M7GEC8_STRPU</name>
<dbReference type="GO" id="GO:0008289">
    <property type="term" value="F:lipid binding"/>
    <property type="evidence" value="ECO:0007669"/>
    <property type="project" value="InterPro"/>
</dbReference>
<dbReference type="KEGG" id="spu:100891274"/>
<dbReference type="PANTHER" id="PTHR11955">
    <property type="entry name" value="FATTY ACID BINDING PROTEIN"/>
    <property type="match status" value="1"/>
</dbReference>
<dbReference type="CDD" id="cd00742">
    <property type="entry name" value="FABP"/>
    <property type="match status" value="1"/>
</dbReference>
<dbReference type="OMA" id="VIRKLMW"/>
<dbReference type="GeneID" id="100891274"/>
<reference evidence="3" key="1">
    <citation type="submission" date="2015-02" db="EMBL/GenBank/DDBJ databases">
        <title>Genome sequencing for Strongylocentrotus purpuratus.</title>
        <authorList>
            <person name="Murali S."/>
            <person name="Liu Y."/>
            <person name="Vee V."/>
            <person name="English A."/>
            <person name="Wang M."/>
            <person name="Skinner E."/>
            <person name="Han Y."/>
            <person name="Muzny D.M."/>
            <person name="Worley K.C."/>
            <person name="Gibbs R.A."/>
        </authorList>
    </citation>
    <scope>NUCLEOTIDE SEQUENCE</scope>
</reference>
<dbReference type="AlphaFoldDB" id="A0A7M7GEC8"/>
<dbReference type="OrthoDB" id="354351at2759"/>
<sequence length="138" mass="15864">MVLDLSGKWRSEKVENMDEFLKAAGVGLVIRKLMWMFTPEIEITQDGEDYVITTKMPMITDRVEFKIGKEFTHKLPPDFKEDHTLISTWEGDQLVTKILSQEDGVTTARTLVGEKLVMTQSKGDVTATRTFYKMEKKD</sequence>
<evidence type="ECO:0000313" key="3">
    <source>
        <dbReference type="Proteomes" id="UP000007110"/>
    </source>
</evidence>
<dbReference type="InterPro" id="IPR012674">
    <property type="entry name" value="Calycin"/>
</dbReference>
<proteinExistence type="inferred from homology"/>